<keyword evidence="4" id="KW-1185">Reference proteome</keyword>
<evidence type="ECO:0000313" key="4">
    <source>
        <dbReference type="Proteomes" id="UP000574276"/>
    </source>
</evidence>
<protein>
    <submittedName>
        <fullName evidence="3">DUF5050 domain-containing protein</fullName>
    </submittedName>
</protein>
<evidence type="ECO:0000313" key="3">
    <source>
        <dbReference type="EMBL" id="MBB2183627.1"/>
    </source>
</evidence>
<gene>
    <name evidence="3" type="ORF">H0486_12160</name>
</gene>
<dbReference type="AlphaFoldDB" id="A0A839K2N2"/>
<organism evidence="3 4">
    <name type="scientific">Variimorphobacter saccharofermentans</name>
    <dbReference type="NCBI Taxonomy" id="2755051"/>
    <lineage>
        <taxon>Bacteria</taxon>
        <taxon>Bacillati</taxon>
        <taxon>Bacillota</taxon>
        <taxon>Clostridia</taxon>
        <taxon>Lachnospirales</taxon>
        <taxon>Lachnospiraceae</taxon>
        <taxon>Variimorphobacter</taxon>
    </lineage>
</organism>
<name>A0A839K2N2_9FIRM</name>
<evidence type="ECO:0000259" key="2">
    <source>
        <dbReference type="Pfam" id="PF16472"/>
    </source>
</evidence>
<feature type="domain" description="Prolow-density lipoprotein receptor-related protein 1-like beta-propeller" evidence="2">
    <location>
        <begin position="41"/>
        <end position="321"/>
    </location>
</feature>
<dbReference type="InterPro" id="IPR011042">
    <property type="entry name" value="6-blade_b-propeller_TolB-like"/>
</dbReference>
<keyword evidence="1" id="KW-0472">Membrane</keyword>
<evidence type="ECO:0000256" key="1">
    <source>
        <dbReference type="SAM" id="Phobius"/>
    </source>
</evidence>
<dbReference type="RefSeq" id="WP_228353259.1">
    <property type="nucleotide sequence ID" value="NZ_JACEGA010000001.1"/>
</dbReference>
<dbReference type="EMBL" id="JACEGA010000001">
    <property type="protein sequence ID" value="MBB2183627.1"/>
    <property type="molecule type" value="Genomic_DNA"/>
</dbReference>
<reference evidence="3 4" key="1">
    <citation type="submission" date="2020-07" db="EMBL/GenBank/DDBJ databases">
        <title>Characterization and genome sequencing of isolate MD1, a novel member within the family Lachnospiraceae.</title>
        <authorList>
            <person name="Rettenmaier R."/>
            <person name="Di Bello L."/>
            <person name="Zinser C."/>
            <person name="Scheitz K."/>
            <person name="Liebl W."/>
            <person name="Zverlov V."/>
        </authorList>
    </citation>
    <scope>NUCLEOTIDE SEQUENCE [LARGE SCALE GENOMIC DNA]</scope>
    <source>
        <strain evidence="3 4">MD1</strain>
    </source>
</reference>
<dbReference type="Gene3D" id="2.120.10.30">
    <property type="entry name" value="TolB, C-terminal domain"/>
    <property type="match status" value="1"/>
</dbReference>
<dbReference type="SUPFAM" id="SSF82171">
    <property type="entry name" value="DPP6 N-terminal domain-like"/>
    <property type="match status" value="1"/>
</dbReference>
<dbReference type="Pfam" id="PF16472">
    <property type="entry name" value="DUF5050"/>
    <property type="match status" value="1"/>
</dbReference>
<accession>A0A839K2N2</accession>
<keyword evidence="1" id="KW-0812">Transmembrane</keyword>
<proteinExistence type="predicted"/>
<dbReference type="Proteomes" id="UP000574276">
    <property type="component" value="Unassembled WGS sequence"/>
</dbReference>
<dbReference type="InterPro" id="IPR032485">
    <property type="entry name" value="LRP1-like_beta_prop"/>
</dbReference>
<keyword evidence="1" id="KW-1133">Transmembrane helix</keyword>
<comment type="caution">
    <text evidence="3">The sequence shown here is derived from an EMBL/GenBank/DDBJ whole genome shotgun (WGS) entry which is preliminary data.</text>
</comment>
<sequence>MLKLIRRIFIGLVIATLAIIAIIYMYSSGRTYFNEEDEIGNTTGNIYNGGLFCEQDNLIYFNNPNANGKLYRMNSDMSGMKKLSDDMSVYINADENYIYYVRANNTRENKDDAFTKYNNTGVIRINQNGSKSMSFTSNPGAYLLLQGNFIYLQRYDVEQGLYVYRYKIDGSMERLLVKDAVKPAAVINNSLYYAGYSEDHYINALDLSSFTYRTVYDGSYLYPIFMDQYVYYIDIADDYHIYRMKQDGSEVTLLVNESCSTYNITNSGKYLYYQVDNGKKSRICRIDLATLVSETLLDGSYKQIHVTKDYVFFRDFNDTTTFMVYADGGPHVNTFNPPDLDVEKEKKKKQ</sequence>
<feature type="transmembrane region" description="Helical" evidence="1">
    <location>
        <begin position="7"/>
        <end position="26"/>
    </location>
</feature>